<proteinExistence type="predicted"/>
<dbReference type="Proteomes" id="UP000023152">
    <property type="component" value="Unassembled WGS sequence"/>
</dbReference>
<dbReference type="EMBL" id="ASPP01028026">
    <property type="protein sequence ID" value="ETO05525.1"/>
    <property type="molecule type" value="Genomic_DNA"/>
</dbReference>
<feature type="non-terminal residue" evidence="2">
    <location>
        <position position="1"/>
    </location>
</feature>
<keyword evidence="1" id="KW-0812">Transmembrane</keyword>
<protein>
    <submittedName>
        <fullName evidence="2">Uncharacterized protein</fullName>
    </submittedName>
</protein>
<accession>X6LXR3</accession>
<reference evidence="2 3" key="1">
    <citation type="journal article" date="2013" name="Curr. Biol.">
        <title>The Genome of the Foraminiferan Reticulomyxa filosa.</title>
        <authorList>
            <person name="Glockner G."/>
            <person name="Hulsmann N."/>
            <person name="Schleicher M."/>
            <person name="Noegel A.A."/>
            <person name="Eichinger L."/>
            <person name="Gallinger C."/>
            <person name="Pawlowski J."/>
            <person name="Sierra R."/>
            <person name="Euteneuer U."/>
            <person name="Pillet L."/>
            <person name="Moustafa A."/>
            <person name="Platzer M."/>
            <person name="Groth M."/>
            <person name="Szafranski K."/>
            <person name="Schliwa M."/>
        </authorList>
    </citation>
    <scope>NUCLEOTIDE SEQUENCE [LARGE SCALE GENOMIC DNA]</scope>
</reference>
<evidence type="ECO:0000256" key="1">
    <source>
        <dbReference type="SAM" id="Phobius"/>
    </source>
</evidence>
<dbReference type="AlphaFoldDB" id="X6LXR3"/>
<keyword evidence="1" id="KW-1133">Transmembrane helix</keyword>
<organism evidence="2 3">
    <name type="scientific">Reticulomyxa filosa</name>
    <dbReference type="NCBI Taxonomy" id="46433"/>
    <lineage>
        <taxon>Eukaryota</taxon>
        <taxon>Sar</taxon>
        <taxon>Rhizaria</taxon>
        <taxon>Retaria</taxon>
        <taxon>Foraminifera</taxon>
        <taxon>Monothalamids</taxon>
        <taxon>Reticulomyxidae</taxon>
        <taxon>Reticulomyxa</taxon>
    </lineage>
</organism>
<keyword evidence="1" id="KW-0472">Membrane</keyword>
<keyword evidence="3" id="KW-1185">Reference proteome</keyword>
<evidence type="ECO:0000313" key="3">
    <source>
        <dbReference type="Proteomes" id="UP000023152"/>
    </source>
</evidence>
<name>X6LXR3_RETFI</name>
<comment type="caution">
    <text evidence="2">The sequence shown here is derived from an EMBL/GenBank/DDBJ whole genome shotgun (WGS) entry which is preliminary data.</text>
</comment>
<gene>
    <name evidence="2" type="ORF">RFI_31871</name>
</gene>
<feature type="transmembrane region" description="Helical" evidence="1">
    <location>
        <begin position="6"/>
        <end position="23"/>
    </location>
</feature>
<evidence type="ECO:0000313" key="2">
    <source>
        <dbReference type="EMBL" id="ETO05525.1"/>
    </source>
</evidence>
<sequence length="139" mass="16595">VSHYISYLLIVNTLFCSINLILCKKLQVTICFTYFNTCAFTSHLMHLFKQFAINLKKQLYHKHGKTATKSLSKEKNEFAYFMEYLKHPKHIKYRQIDKQALYNHIFSKGHILGGDFKQIFISLEIHLQYFGFKKEYDDN</sequence>